<feature type="region of interest" description="Disordered" evidence="1">
    <location>
        <begin position="96"/>
        <end position="148"/>
    </location>
</feature>
<dbReference type="RefSeq" id="WP_380642897.1">
    <property type="nucleotide sequence ID" value="NZ_JBHSQO010000066.1"/>
</dbReference>
<keyword evidence="3" id="KW-1185">Reference proteome</keyword>
<feature type="compositionally biased region" description="Low complexity" evidence="1">
    <location>
        <begin position="96"/>
        <end position="116"/>
    </location>
</feature>
<protein>
    <submittedName>
        <fullName evidence="2">Lipid droplet-associated protein</fullName>
    </submittedName>
</protein>
<dbReference type="InterPro" id="IPR047728">
    <property type="entry name" value="LipDrop-assoc"/>
</dbReference>
<reference evidence="3" key="1">
    <citation type="journal article" date="2019" name="Int. J. Syst. Evol. Microbiol.">
        <title>The Global Catalogue of Microorganisms (GCM) 10K type strain sequencing project: providing services to taxonomists for standard genome sequencing and annotation.</title>
        <authorList>
            <consortium name="The Broad Institute Genomics Platform"/>
            <consortium name="The Broad Institute Genome Sequencing Center for Infectious Disease"/>
            <person name="Wu L."/>
            <person name="Ma J."/>
        </authorList>
    </citation>
    <scope>NUCLEOTIDE SEQUENCE [LARGE SCALE GENOMIC DNA]</scope>
    <source>
        <strain evidence="3">CGMCC 4.7246</strain>
    </source>
</reference>
<evidence type="ECO:0000313" key="2">
    <source>
        <dbReference type="EMBL" id="MFC6094547.1"/>
    </source>
</evidence>
<dbReference type="Proteomes" id="UP001596220">
    <property type="component" value="Unassembled WGS sequence"/>
</dbReference>
<accession>A0ABW1PI90</accession>
<dbReference type="NCBIfam" id="NF033649">
    <property type="entry name" value="LipDrop_Rv1109c"/>
    <property type="match status" value="1"/>
</dbReference>
<evidence type="ECO:0000256" key="1">
    <source>
        <dbReference type="SAM" id="MobiDB-lite"/>
    </source>
</evidence>
<organism evidence="2 3">
    <name type="scientific">Saccharothrix lopnurensis</name>
    <dbReference type="NCBI Taxonomy" id="1670621"/>
    <lineage>
        <taxon>Bacteria</taxon>
        <taxon>Bacillati</taxon>
        <taxon>Actinomycetota</taxon>
        <taxon>Actinomycetes</taxon>
        <taxon>Pseudonocardiales</taxon>
        <taxon>Pseudonocardiaceae</taxon>
        <taxon>Saccharothrix</taxon>
    </lineage>
</organism>
<feature type="compositionally biased region" description="Basic and acidic residues" evidence="1">
    <location>
        <begin position="132"/>
        <end position="142"/>
    </location>
</feature>
<sequence length="204" mass="21739">MKPLPLPVRLAAGLAVTAVEQARKLPHQLVGLPVTVVSEALQLSMRVQQRVTELAIKGDDVLSVLRPADQEPEWATFDEDGTAATDVDVDRAPVAVPDPVVVPDPGVVPDAGLDAGPDTDDGGPGAEDPWAQEERAQEERALAAEPPAVLPDYDELTLPQLRARLRTLSAPDLEQLLAHERTHAARPEFTGMLTRRIANLGSGG</sequence>
<comment type="caution">
    <text evidence="2">The sequence shown here is derived from an EMBL/GenBank/DDBJ whole genome shotgun (WGS) entry which is preliminary data.</text>
</comment>
<gene>
    <name evidence="2" type="ORF">ACFP3R_35225</name>
</gene>
<dbReference type="EMBL" id="JBHSQO010000066">
    <property type="protein sequence ID" value="MFC6094547.1"/>
    <property type="molecule type" value="Genomic_DNA"/>
</dbReference>
<name>A0ABW1PI90_9PSEU</name>
<proteinExistence type="predicted"/>
<evidence type="ECO:0000313" key="3">
    <source>
        <dbReference type="Proteomes" id="UP001596220"/>
    </source>
</evidence>